<feature type="region of interest" description="Disordered" evidence="1">
    <location>
        <begin position="1"/>
        <end position="76"/>
    </location>
</feature>
<feature type="compositionally biased region" description="Basic and acidic residues" evidence="1">
    <location>
        <begin position="31"/>
        <end position="45"/>
    </location>
</feature>
<keyword evidence="3" id="KW-1185">Reference proteome</keyword>
<gene>
    <name evidence="2" type="ORF">HGM15179_018459</name>
</gene>
<reference evidence="2" key="1">
    <citation type="submission" date="2019-04" db="EMBL/GenBank/DDBJ databases">
        <title>Genome assembly of Zosterops borbonicus 15179.</title>
        <authorList>
            <person name="Leroy T."/>
            <person name="Anselmetti Y."/>
            <person name="Tilak M.-K."/>
            <person name="Nabholz B."/>
        </authorList>
    </citation>
    <scope>NUCLEOTIDE SEQUENCE</scope>
    <source>
        <strain evidence="2">HGM_15179</strain>
        <tissue evidence="2">Muscle</tissue>
    </source>
</reference>
<evidence type="ECO:0000313" key="2">
    <source>
        <dbReference type="EMBL" id="TRZ08646.1"/>
    </source>
</evidence>
<sequence>MLRAVMSPAGRTMSTVPAGREGGSAGSCTDRQMETEEPGEAKEAVAMENSSCRSEPLQKAQSVLSRGQVPQFGNPSRRLTEPLLVVRSGLSQDPD</sequence>
<feature type="compositionally biased region" description="Polar residues" evidence="1">
    <location>
        <begin position="48"/>
        <end position="65"/>
    </location>
</feature>
<organism evidence="2 3">
    <name type="scientific">Zosterops borbonicus</name>
    <dbReference type="NCBI Taxonomy" id="364589"/>
    <lineage>
        <taxon>Eukaryota</taxon>
        <taxon>Metazoa</taxon>
        <taxon>Chordata</taxon>
        <taxon>Craniata</taxon>
        <taxon>Vertebrata</taxon>
        <taxon>Euteleostomi</taxon>
        <taxon>Archelosauria</taxon>
        <taxon>Archosauria</taxon>
        <taxon>Dinosauria</taxon>
        <taxon>Saurischia</taxon>
        <taxon>Theropoda</taxon>
        <taxon>Coelurosauria</taxon>
        <taxon>Aves</taxon>
        <taxon>Neognathae</taxon>
        <taxon>Neoaves</taxon>
        <taxon>Telluraves</taxon>
        <taxon>Australaves</taxon>
        <taxon>Passeriformes</taxon>
        <taxon>Sylvioidea</taxon>
        <taxon>Zosteropidae</taxon>
        <taxon>Zosterops</taxon>
    </lineage>
</organism>
<dbReference type="AlphaFoldDB" id="A0A8K1FZ03"/>
<proteinExistence type="predicted"/>
<name>A0A8K1FZ03_9PASS</name>
<dbReference type="EMBL" id="SWJQ01001280">
    <property type="protein sequence ID" value="TRZ08646.1"/>
    <property type="molecule type" value="Genomic_DNA"/>
</dbReference>
<dbReference type="Proteomes" id="UP000796761">
    <property type="component" value="Unassembled WGS sequence"/>
</dbReference>
<evidence type="ECO:0000313" key="3">
    <source>
        <dbReference type="Proteomes" id="UP000796761"/>
    </source>
</evidence>
<comment type="caution">
    <text evidence="2">The sequence shown here is derived from an EMBL/GenBank/DDBJ whole genome shotgun (WGS) entry which is preliminary data.</text>
</comment>
<accession>A0A8K1FZ03</accession>
<evidence type="ECO:0000256" key="1">
    <source>
        <dbReference type="SAM" id="MobiDB-lite"/>
    </source>
</evidence>
<protein>
    <submittedName>
        <fullName evidence="2">Uncharacterized protein</fullName>
    </submittedName>
</protein>